<evidence type="ECO:0000256" key="1">
    <source>
        <dbReference type="SAM" id="MobiDB-lite"/>
    </source>
</evidence>
<dbReference type="Proteomes" id="UP000325313">
    <property type="component" value="Unassembled WGS sequence"/>
</dbReference>
<evidence type="ECO:0000313" key="3">
    <source>
        <dbReference type="EMBL" id="KAA1134493.1"/>
    </source>
</evidence>
<sequence>MAPTRSSKSQPSNLRSRNTQTTRKITQNTKDRQAVNTRAPKKRSNRHRVEDNSEDKKQENSSPQNKQKENNSNRLHPNIQDTISLLQQNYIKSKLMLALIGNVSEATVNKFLGEDKPFQQKSDWNRYVAFSLESANTQGWEERNVHLGEAWSSLLVEEKAVFSPPIFQFFSEIPCHHNLEEDEEDPVELTPEENDFY</sequence>
<comment type="caution">
    <text evidence="2">The sequence shown here is derived from an EMBL/GenBank/DDBJ whole genome shotgun (WGS) entry which is preliminary data.</text>
</comment>
<reference evidence="2 4" key="1">
    <citation type="submission" date="2019-05" db="EMBL/GenBank/DDBJ databases">
        <title>Emergence of the Ug99 lineage of the wheat stem rust pathogen through somatic hybridization.</title>
        <authorList>
            <person name="Li F."/>
            <person name="Upadhyaya N.M."/>
            <person name="Sperschneider J."/>
            <person name="Matny O."/>
            <person name="Nguyen-Phuc H."/>
            <person name="Mago R."/>
            <person name="Raley C."/>
            <person name="Miller M.E."/>
            <person name="Silverstein K.A.T."/>
            <person name="Henningsen E."/>
            <person name="Hirsch C.D."/>
            <person name="Visser B."/>
            <person name="Pretorius Z.A."/>
            <person name="Steffenson B.J."/>
            <person name="Schwessinger B."/>
            <person name="Dodds P.N."/>
            <person name="Figueroa M."/>
        </authorList>
    </citation>
    <scope>NUCLEOTIDE SEQUENCE [LARGE SCALE GENOMIC DNA]</scope>
    <source>
        <strain evidence="2 4">Ug99</strain>
    </source>
</reference>
<protein>
    <submittedName>
        <fullName evidence="2">Uncharacterized protein</fullName>
    </submittedName>
</protein>
<evidence type="ECO:0000313" key="2">
    <source>
        <dbReference type="EMBL" id="KAA1132172.1"/>
    </source>
</evidence>
<proteinExistence type="predicted"/>
<evidence type="ECO:0000313" key="4">
    <source>
        <dbReference type="Proteomes" id="UP000325313"/>
    </source>
</evidence>
<feature type="compositionally biased region" description="Basic and acidic residues" evidence="1">
    <location>
        <begin position="47"/>
        <end position="59"/>
    </location>
</feature>
<name>A0A5B0S2X5_PUCGR</name>
<dbReference type="EMBL" id="VDEP01000055">
    <property type="protein sequence ID" value="KAA1134493.1"/>
    <property type="molecule type" value="Genomic_DNA"/>
</dbReference>
<gene>
    <name evidence="3" type="ORF">PGTUg99_001846</name>
    <name evidence="2" type="ORF">PGTUg99_002235</name>
</gene>
<feature type="compositionally biased region" description="Polar residues" evidence="1">
    <location>
        <begin position="1"/>
        <end position="28"/>
    </location>
</feature>
<accession>A0A5B0S2X5</accession>
<organism evidence="2 4">
    <name type="scientific">Puccinia graminis f. sp. tritici</name>
    <dbReference type="NCBI Taxonomy" id="56615"/>
    <lineage>
        <taxon>Eukaryota</taxon>
        <taxon>Fungi</taxon>
        <taxon>Dikarya</taxon>
        <taxon>Basidiomycota</taxon>
        <taxon>Pucciniomycotina</taxon>
        <taxon>Pucciniomycetes</taxon>
        <taxon>Pucciniales</taxon>
        <taxon>Pucciniaceae</taxon>
        <taxon>Puccinia</taxon>
    </lineage>
</organism>
<dbReference type="AlphaFoldDB" id="A0A5B0S2X5"/>
<dbReference type="EMBL" id="VDEP01000099">
    <property type="protein sequence ID" value="KAA1132172.1"/>
    <property type="molecule type" value="Genomic_DNA"/>
</dbReference>
<feature type="region of interest" description="Disordered" evidence="1">
    <location>
        <begin position="1"/>
        <end position="76"/>
    </location>
</feature>